<dbReference type="Proteomes" id="UP000249254">
    <property type="component" value="Unassembled WGS sequence"/>
</dbReference>
<evidence type="ECO:0000313" key="2">
    <source>
        <dbReference type="Proteomes" id="UP000249254"/>
    </source>
</evidence>
<protein>
    <submittedName>
        <fullName evidence="1">Uncharacterized protein</fullName>
    </submittedName>
</protein>
<proteinExistence type="predicted"/>
<name>A0A328AJ84_9CAUL</name>
<comment type="caution">
    <text evidence="1">The sequence shown here is derived from an EMBL/GenBank/DDBJ whole genome shotgun (WGS) entry which is preliminary data.</text>
</comment>
<gene>
    <name evidence="1" type="ORF">DJ017_10420</name>
</gene>
<organism evidence="1 2">
    <name type="scientific">Phenylobacterium soli</name>
    <dbReference type="NCBI Taxonomy" id="2170551"/>
    <lineage>
        <taxon>Bacteria</taxon>
        <taxon>Pseudomonadati</taxon>
        <taxon>Pseudomonadota</taxon>
        <taxon>Alphaproteobacteria</taxon>
        <taxon>Caulobacterales</taxon>
        <taxon>Caulobacteraceae</taxon>
        <taxon>Phenylobacterium</taxon>
    </lineage>
</organism>
<keyword evidence="2" id="KW-1185">Reference proteome</keyword>
<reference evidence="2" key="1">
    <citation type="submission" date="2018-05" db="EMBL/GenBank/DDBJ databases">
        <authorList>
            <person name="Li X."/>
        </authorList>
    </citation>
    <scope>NUCLEOTIDE SEQUENCE [LARGE SCALE GENOMIC DNA]</scope>
    <source>
        <strain evidence="2">LX32</strain>
    </source>
</reference>
<dbReference type="EMBL" id="QFYQ01000001">
    <property type="protein sequence ID" value="RAK54912.1"/>
    <property type="molecule type" value="Genomic_DNA"/>
</dbReference>
<sequence length="72" mass="8488">MVFKIERLRSGADDGRRTLSLFIRPGSRRRPWKFFSPEEVPAFVGEYAWFEIDRAHGGWKFLRQLPGPTARH</sequence>
<evidence type="ECO:0000313" key="1">
    <source>
        <dbReference type="EMBL" id="RAK54912.1"/>
    </source>
</evidence>
<accession>A0A328AJ84</accession>
<dbReference type="AlphaFoldDB" id="A0A328AJ84"/>